<dbReference type="InterPro" id="IPR014238">
    <property type="entry name" value="Spore_YlmC/YmxH"/>
</dbReference>
<dbReference type="Proteomes" id="UP000013523">
    <property type="component" value="Chromosome"/>
</dbReference>
<dbReference type="EMBL" id="CP003261">
    <property type="protein sequence ID" value="AGK97457.1"/>
    <property type="molecule type" value="Genomic_DNA"/>
</dbReference>
<dbReference type="SUPFAM" id="SSF50346">
    <property type="entry name" value="PRC-barrel domain"/>
    <property type="match status" value="1"/>
</dbReference>
<keyword evidence="2" id="KW-1185">Reference proteome</keyword>
<dbReference type="KEGG" id="cpas:Clopa_2599"/>
<dbReference type="InterPro" id="IPR011033">
    <property type="entry name" value="PRC_barrel-like_sf"/>
</dbReference>
<reference evidence="1 2" key="1">
    <citation type="submission" date="2012-01" db="EMBL/GenBank/DDBJ databases">
        <title>Complete sequence of chromosome of Clostridium pasteurianum BC1.</title>
        <authorList>
            <consortium name="US DOE Joint Genome Institute"/>
            <person name="Lucas S."/>
            <person name="Han J."/>
            <person name="Lapidus A."/>
            <person name="Cheng J.-F."/>
            <person name="Goodwin L."/>
            <person name="Pitluck S."/>
            <person name="Peters L."/>
            <person name="Mikhailova N."/>
            <person name="Teshima H."/>
            <person name="Detter J.C."/>
            <person name="Han C."/>
            <person name="Tapia R."/>
            <person name="Land M."/>
            <person name="Hauser L."/>
            <person name="Kyrpides N."/>
            <person name="Ivanova N."/>
            <person name="Pagani I."/>
            <person name="Dunn J."/>
            <person name="Taghavi S."/>
            <person name="Francis A."/>
            <person name="van der Lelie D."/>
            <person name="Woyke T."/>
        </authorList>
    </citation>
    <scope>NUCLEOTIDE SEQUENCE [LARGE SCALE GENOMIC DNA]</scope>
    <source>
        <strain evidence="1 2">BC1</strain>
    </source>
</reference>
<dbReference type="HOGENOM" id="CLU_161336_2_0_9"/>
<dbReference type="AlphaFoldDB" id="R4K2X2"/>
<evidence type="ECO:0000313" key="2">
    <source>
        <dbReference type="Proteomes" id="UP000013523"/>
    </source>
</evidence>
<evidence type="ECO:0000313" key="1">
    <source>
        <dbReference type="EMBL" id="AGK97457.1"/>
    </source>
</evidence>
<dbReference type="OrthoDB" id="6024937at2"/>
<dbReference type="RefSeq" id="WP_015615756.1">
    <property type="nucleotide sequence ID" value="NC_021182.1"/>
</dbReference>
<dbReference type="eggNOG" id="COG1873">
    <property type="taxonomic scope" value="Bacteria"/>
</dbReference>
<dbReference type="PATRIC" id="fig|86416.3.peg.2587"/>
<protein>
    <submittedName>
        <fullName evidence="1">Sporulation protein, YlmC/YmxH family</fullName>
    </submittedName>
</protein>
<dbReference type="STRING" id="86416.Clopa_2599"/>
<dbReference type="PANTHER" id="PTHR40061">
    <property type="entry name" value="SPORULATION PROTEIN YLMC-RELATED"/>
    <property type="match status" value="1"/>
</dbReference>
<dbReference type="NCBIfam" id="TIGR02888">
    <property type="entry name" value="spore_YlmC_YmxH"/>
    <property type="match status" value="1"/>
</dbReference>
<proteinExistence type="predicted"/>
<name>R4K2X2_CLOPA</name>
<dbReference type="PANTHER" id="PTHR40061:SF1">
    <property type="entry name" value="SPORULATION PROTEIN YLMC-RELATED"/>
    <property type="match status" value="1"/>
</dbReference>
<dbReference type="Gene3D" id="2.30.30.240">
    <property type="entry name" value="PRC-barrel domain"/>
    <property type="match status" value="1"/>
</dbReference>
<gene>
    <name evidence="1" type="ORF">Clopa_2599</name>
</gene>
<organism evidence="1 2">
    <name type="scientific">Clostridium pasteurianum BC1</name>
    <dbReference type="NCBI Taxonomy" id="86416"/>
    <lineage>
        <taxon>Bacteria</taxon>
        <taxon>Bacillati</taxon>
        <taxon>Bacillota</taxon>
        <taxon>Clostridia</taxon>
        <taxon>Eubacteriales</taxon>
        <taxon>Clostridiaceae</taxon>
        <taxon>Clostridium</taxon>
    </lineage>
</organism>
<accession>R4K2X2</accession>
<sequence>MNNDINNIKLYSEIEKYEIINVNDGEKYAALSNNDIIIDDDGNMKLLILNENRSGLSFFNKSDFLEVSWQYVKKIGTRTIIIDVEDNDLKKSQL</sequence>